<proteinExistence type="predicted"/>
<dbReference type="AlphaFoldDB" id="A0A844GJ37"/>
<evidence type="ECO:0000313" key="4">
    <source>
        <dbReference type="EMBL" id="MTD60710.1"/>
    </source>
</evidence>
<keyword evidence="2 4" id="KW-0548">Nucleotidyltransferase</keyword>
<accession>A0A844GJ37</accession>
<dbReference type="SUPFAM" id="SSF52374">
    <property type="entry name" value="Nucleotidylyl transferase"/>
    <property type="match status" value="1"/>
</dbReference>
<reference evidence="4 5" key="1">
    <citation type="submission" date="2019-11" db="EMBL/GenBank/DDBJ databases">
        <title>Draft genome sequence of Blautia luti DSM 14534T, isolated from human stool.</title>
        <authorList>
            <person name="Ortiz R."/>
            <person name="Melis-Arcos F."/>
            <person name="Covarrubias P."/>
            <person name="Cardenas J.P."/>
            <person name="Perez-Donoso J."/>
            <person name="Almonacid D."/>
        </authorList>
    </citation>
    <scope>NUCLEOTIDE SEQUENCE [LARGE SCALE GENOMIC DNA]</scope>
    <source>
        <strain evidence="4 5">DSM 14534</strain>
    </source>
</reference>
<sequence>MKKYKIGYTTGVYDMFHIGHLNILKRAKEQCEYLIVGVTTDELCYARKKKLPIICETERMAIVRELKCVDEVVPQNDMDKVAAVKKYHADAVFVGSDWKGTESWNKYEKELSEIGCTVVYLDHTDGISSTILRDRLNSGEKAL</sequence>
<keyword evidence="1 4" id="KW-0808">Transferase</keyword>
<dbReference type="GO" id="GO:0016779">
    <property type="term" value="F:nucleotidyltransferase activity"/>
    <property type="evidence" value="ECO:0007669"/>
    <property type="project" value="UniProtKB-KW"/>
</dbReference>
<dbReference type="RefSeq" id="WP_154779954.1">
    <property type="nucleotide sequence ID" value="NZ_WMBC01000003.1"/>
</dbReference>
<protein>
    <submittedName>
        <fullName evidence="4">Adenylyltransferase/cytidyltransferase family protein</fullName>
    </submittedName>
</protein>
<dbReference type="Gene3D" id="3.40.50.620">
    <property type="entry name" value="HUPs"/>
    <property type="match status" value="1"/>
</dbReference>
<evidence type="ECO:0000256" key="2">
    <source>
        <dbReference type="ARBA" id="ARBA00022695"/>
    </source>
</evidence>
<dbReference type="Pfam" id="PF01467">
    <property type="entry name" value="CTP_transf_like"/>
    <property type="match status" value="1"/>
</dbReference>
<feature type="domain" description="Cytidyltransferase-like" evidence="3">
    <location>
        <begin position="8"/>
        <end position="135"/>
    </location>
</feature>
<gene>
    <name evidence="4" type="ORF">GKZ57_05390</name>
</gene>
<dbReference type="PANTHER" id="PTHR43793:SF1">
    <property type="entry name" value="FAD SYNTHASE"/>
    <property type="match status" value="1"/>
</dbReference>
<organism evidence="4 5">
    <name type="scientific">Blautia luti DSM 14534 = JCM 17040</name>
    <dbReference type="NCBI Taxonomy" id="649762"/>
    <lineage>
        <taxon>Bacteria</taxon>
        <taxon>Bacillati</taxon>
        <taxon>Bacillota</taxon>
        <taxon>Clostridia</taxon>
        <taxon>Lachnospirales</taxon>
        <taxon>Lachnospiraceae</taxon>
        <taxon>Blautia</taxon>
    </lineage>
</organism>
<dbReference type="InterPro" id="IPR004821">
    <property type="entry name" value="Cyt_trans-like"/>
</dbReference>
<evidence type="ECO:0000259" key="3">
    <source>
        <dbReference type="Pfam" id="PF01467"/>
    </source>
</evidence>
<dbReference type="PANTHER" id="PTHR43793">
    <property type="entry name" value="FAD SYNTHASE"/>
    <property type="match status" value="1"/>
</dbReference>
<dbReference type="NCBIfam" id="TIGR00125">
    <property type="entry name" value="cyt_tran_rel"/>
    <property type="match status" value="1"/>
</dbReference>
<evidence type="ECO:0000256" key="1">
    <source>
        <dbReference type="ARBA" id="ARBA00022679"/>
    </source>
</evidence>
<comment type="caution">
    <text evidence="4">The sequence shown here is derived from an EMBL/GenBank/DDBJ whole genome shotgun (WGS) entry which is preliminary data.</text>
</comment>
<dbReference type="InterPro" id="IPR050385">
    <property type="entry name" value="Archaeal_FAD_synthase"/>
</dbReference>
<evidence type="ECO:0000313" key="5">
    <source>
        <dbReference type="Proteomes" id="UP000437824"/>
    </source>
</evidence>
<dbReference type="InterPro" id="IPR014729">
    <property type="entry name" value="Rossmann-like_a/b/a_fold"/>
</dbReference>
<dbReference type="EMBL" id="WMBC01000003">
    <property type="protein sequence ID" value="MTD60710.1"/>
    <property type="molecule type" value="Genomic_DNA"/>
</dbReference>
<dbReference type="Proteomes" id="UP000437824">
    <property type="component" value="Unassembled WGS sequence"/>
</dbReference>
<name>A0A844GJ37_9FIRM</name>